<dbReference type="AlphaFoldDB" id="A0A835PAY6"/>
<accession>A0A835PAY6</accession>
<gene>
    <name evidence="1" type="ORF">HPP92_027671</name>
</gene>
<evidence type="ECO:0000313" key="2">
    <source>
        <dbReference type="Proteomes" id="UP000639772"/>
    </source>
</evidence>
<dbReference type="EMBL" id="JADCNM010000267">
    <property type="protein sequence ID" value="KAG0448769.1"/>
    <property type="molecule type" value="Genomic_DNA"/>
</dbReference>
<sequence>MCRLCRNVDNAFFGTKDGILDPNPGTRFLSDLPNIGTTLANQASSLITGTEKSEDSLNGADRLQWCDAQMRTLVGSCARGGED</sequence>
<proteinExistence type="predicted"/>
<name>A0A835PAY6_VANPL</name>
<comment type="caution">
    <text evidence="1">The sequence shown here is derived from an EMBL/GenBank/DDBJ whole genome shotgun (WGS) entry which is preliminary data.</text>
</comment>
<organism evidence="1 2">
    <name type="scientific">Vanilla planifolia</name>
    <name type="common">Vanilla</name>
    <dbReference type="NCBI Taxonomy" id="51239"/>
    <lineage>
        <taxon>Eukaryota</taxon>
        <taxon>Viridiplantae</taxon>
        <taxon>Streptophyta</taxon>
        <taxon>Embryophyta</taxon>
        <taxon>Tracheophyta</taxon>
        <taxon>Spermatophyta</taxon>
        <taxon>Magnoliopsida</taxon>
        <taxon>Liliopsida</taxon>
        <taxon>Asparagales</taxon>
        <taxon>Orchidaceae</taxon>
        <taxon>Vanilloideae</taxon>
        <taxon>Vanilleae</taxon>
        <taxon>Vanilla</taxon>
    </lineage>
</organism>
<reference evidence="1 2" key="1">
    <citation type="journal article" date="2020" name="Nat. Food">
        <title>A phased Vanilla planifolia genome enables genetic improvement of flavour and production.</title>
        <authorList>
            <person name="Hasing T."/>
            <person name="Tang H."/>
            <person name="Brym M."/>
            <person name="Khazi F."/>
            <person name="Huang T."/>
            <person name="Chambers A.H."/>
        </authorList>
    </citation>
    <scope>NUCLEOTIDE SEQUENCE [LARGE SCALE GENOMIC DNA]</scope>
    <source>
        <tissue evidence="1">Leaf</tissue>
    </source>
</reference>
<protein>
    <submittedName>
        <fullName evidence="1">Uncharacterized protein</fullName>
    </submittedName>
</protein>
<evidence type="ECO:0000313" key="1">
    <source>
        <dbReference type="EMBL" id="KAG0448769.1"/>
    </source>
</evidence>
<dbReference type="Proteomes" id="UP000639772">
    <property type="component" value="Unassembled WGS sequence"/>
</dbReference>